<dbReference type="GO" id="GO:0005886">
    <property type="term" value="C:plasma membrane"/>
    <property type="evidence" value="ECO:0007669"/>
    <property type="project" value="TreeGrafter"/>
</dbReference>
<accession>A0A6P0DTN4</accession>
<protein>
    <submittedName>
        <fullName evidence="10">Potassium-transporting ATPase subunit KdpA</fullName>
    </submittedName>
</protein>
<evidence type="ECO:0000256" key="7">
    <source>
        <dbReference type="ARBA" id="ARBA00023065"/>
    </source>
</evidence>
<evidence type="ECO:0000313" key="11">
    <source>
        <dbReference type="Proteomes" id="UP000471409"/>
    </source>
</evidence>
<evidence type="ECO:0000256" key="6">
    <source>
        <dbReference type="ARBA" id="ARBA00022989"/>
    </source>
</evidence>
<proteinExistence type="predicted"/>
<dbReference type="RefSeq" id="WP_204347939.1">
    <property type="nucleotide sequence ID" value="NZ_WXXP01001275.1"/>
</dbReference>
<organism evidence="10 11">
    <name type="scientific">Rhizobium leguminosarum</name>
    <dbReference type="NCBI Taxonomy" id="384"/>
    <lineage>
        <taxon>Bacteria</taxon>
        <taxon>Pseudomonadati</taxon>
        <taxon>Pseudomonadota</taxon>
        <taxon>Alphaproteobacteria</taxon>
        <taxon>Hyphomicrobiales</taxon>
        <taxon>Rhizobiaceae</taxon>
        <taxon>Rhizobium/Agrobacterium group</taxon>
        <taxon>Rhizobium</taxon>
    </lineage>
</organism>
<keyword evidence="2" id="KW-1003">Cell membrane</keyword>
<evidence type="ECO:0000256" key="8">
    <source>
        <dbReference type="ARBA" id="ARBA00023136"/>
    </source>
</evidence>
<keyword evidence="5" id="KW-0630">Potassium</keyword>
<sequence>MTLNGWLQILLYCGIVLVLVKPLGGYMTRVYNGERTFLSPVLVPIERGLYAIAGTSEREEQHWTSYAFAMLMFNLLGVLILYALLRLQDVLPYNP</sequence>
<evidence type="ECO:0000256" key="3">
    <source>
        <dbReference type="ARBA" id="ARBA00022538"/>
    </source>
</evidence>
<keyword evidence="7" id="KW-0406">Ion transport</keyword>
<evidence type="ECO:0000256" key="1">
    <source>
        <dbReference type="ARBA" id="ARBA00022448"/>
    </source>
</evidence>
<feature type="non-terminal residue" evidence="10">
    <location>
        <position position="95"/>
    </location>
</feature>
<dbReference type="Pfam" id="PF03814">
    <property type="entry name" value="KdpA"/>
    <property type="match status" value="1"/>
</dbReference>
<reference evidence="10 11" key="1">
    <citation type="submission" date="2020-01" db="EMBL/GenBank/DDBJ databases">
        <title>Rhizobium genotypes associated with high levels of biological nitrogen fixation by grain legumes in a temperate-maritime cropping system.</title>
        <authorList>
            <person name="Maluk M."/>
            <person name="Francesc Ferrando Molina F."/>
            <person name="Lopez Del Egido L."/>
            <person name="Lafos M."/>
            <person name="Langarica-Fuentes A."/>
            <person name="Gebre Yohannes G."/>
            <person name="Young M.W."/>
            <person name="Martin P."/>
            <person name="Gantlett R."/>
            <person name="Kenicer G."/>
            <person name="Hawes C."/>
            <person name="Begg G.S."/>
            <person name="Quilliam R.S."/>
            <person name="Squire G.R."/>
            <person name="Poole P.S."/>
            <person name="Young P.W."/>
            <person name="Iannetta P.M."/>
            <person name="James E.K."/>
        </authorList>
    </citation>
    <scope>NUCLEOTIDE SEQUENCE [LARGE SCALE GENOMIC DNA]</scope>
    <source>
        <strain evidence="10 11">JHI944</strain>
    </source>
</reference>
<dbReference type="GO" id="GO:0008556">
    <property type="term" value="F:P-type potassium transmembrane transporter activity"/>
    <property type="evidence" value="ECO:0007669"/>
    <property type="project" value="InterPro"/>
</dbReference>
<keyword evidence="6 9" id="KW-1133">Transmembrane helix</keyword>
<keyword evidence="1" id="KW-0813">Transport</keyword>
<keyword evidence="3" id="KW-0633">Potassium transport</keyword>
<name>A0A6P0DTN4_RHILE</name>
<evidence type="ECO:0000256" key="2">
    <source>
        <dbReference type="ARBA" id="ARBA00022475"/>
    </source>
</evidence>
<keyword evidence="4 9" id="KW-0812">Transmembrane</keyword>
<feature type="transmembrane region" description="Helical" evidence="9">
    <location>
        <begin position="65"/>
        <end position="85"/>
    </location>
</feature>
<dbReference type="AlphaFoldDB" id="A0A6P0DTN4"/>
<evidence type="ECO:0000256" key="5">
    <source>
        <dbReference type="ARBA" id="ARBA00022958"/>
    </source>
</evidence>
<evidence type="ECO:0000256" key="9">
    <source>
        <dbReference type="SAM" id="Phobius"/>
    </source>
</evidence>
<dbReference type="PANTHER" id="PTHR30607">
    <property type="entry name" value="POTASSIUM-TRANSPORTING ATPASE A CHAIN"/>
    <property type="match status" value="1"/>
</dbReference>
<dbReference type="Proteomes" id="UP000471409">
    <property type="component" value="Unassembled WGS sequence"/>
</dbReference>
<feature type="transmembrane region" description="Helical" evidence="9">
    <location>
        <begin position="6"/>
        <end position="24"/>
    </location>
</feature>
<evidence type="ECO:0000256" key="4">
    <source>
        <dbReference type="ARBA" id="ARBA00022692"/>
    </source>
</evidence>
<dbReference type="PANTHER" id="PTHR30607:SF2">
    <property type="entry name" value="POTASSIUM-TRANSPORTING ATPASE POTASSIUM-BINDING SUBUNIT"/>
    <property type="match status" value="1"/>
</dbReference>
<evidence type="ECO:0000313" key="10">
    <source>
        <dbReference type="EMBL" id="NEK56164.1"/>
    </source>
</evidence>
<comment type="caution">
    <text evidence="10">The sequence shown here is derived from an EMBL/GenBank/DDBJ whole genome shotgun (WGS) entry which is preliminary data.</text>
</comment>
<keyword evidence="8 9" id="KW-0472">Membrane</keyword>
<dbReference type="EMBL" id="WXXP01001275">
    <property type="protein sequence ID" value="NEK56164.1"/>
    <property type="molecule type" value="Genomic_DNA"/>
</dbReference>
<gene>
    <name evidence="10" type="ORF">GUK36_43875</name>
</gene>
<dbReference type="InterPro" id="IPR004623">
    <property type="entry name" value="KdpA"/>
</dbReference>